<dbReference type="KEGG" id="sna:Snas_3239"/>
<keyword evidence="1" id="KW-0812">Transmembrane</keyword>
<evidence type="ECO:0000313" key="2">
    <source>
        <dbReference type="EMBL" id="ADD42909.1"/>
    </source>
</evidence>
<evidence type="ECO:0008006" key="4">
    <source>
        <dbReference type="Google" id="ProtNLM"/>
    </source>
</evidence>
<keyword evidence="3" id="KW-1185">Reference proteome</keyword>
<evidence type="ECO:0000256" key="1">
    <source>
        <dbReference type="SAM" id="Phobius"/>
    </source>
</evidence>
<name>D3QBM7_STANL</name>
<keyword evidence="1" id="KW-0472">Membrane</keyword>
<dbReference type="AlphaFoldDB" id="D3QBM7"/>
<dbReference type="Gene3D" id="2.120.10.30">
    <property type="entry name" value="TolB, C-terminal domain"/>
    <property type="match status" value="1"/>
</dbReference>
<organism evidence="2 3">
    <name type="scientific">Stackebrandtia nassauensis (strain DSM 44728 / CIP 108903 / NRRL B-16338 / NBRC 102104 / LLR-40K-21)</name>
    <dbReference type="NCBI Taxonomy" id="446470"/>
    <lineage>
        <taxon>Bacteria</taxon>
        <taxon>Bacillati</taxon>
        <taxon>Actinomycetota</taxon>
        <taxon>Actinomycetes</taxon>
        <taxon>Glycomycetales</taxon>
        <taxon>Glycomycetaceae</taxon>
        <taxon>Stackebrandtia</taxon>
    </lineage>
</organism>
<accession>D3QBM7</accession>
<dbReference type="HOGENOM" id="CLU_760562_0_0_11"/>
<dbReference type="STRING" id="446470.Snas_3239"/>
<dbReference type="OrthoDB" id="3347970at2"/>
<dbReference type="EMBL" id="CP001778">
    <property type="protein sequence ID" value="ADD42909.1"/>
    <property type="molecule type" value="Genomic_DNA"/>
</dbReference>
<dbReference type="SUPFAM" id="SSF82171">
    <property type="entry name" value="DPP6 N-terminal domain-like"/>
    <property type="match status" value="1"/>
</dbReference>
<evidence type="ECO:0000313" key="3">
    <source>
        <dbReference type="Proteomes" id="UP000000844"/>
    </source>
</evidence>
<sequence>MHDHLTTDMKALADRARTVDLTERTHATARRLRTTRIAVAGVAALALAVGTGAVWTTTALPQGGNGVPPAASTDRLTTKLDGRFVFTRGSEVVTWTPGGDPEVLDGIEDPNPETFRFSPDGVLLSYLDQDGQLHVHDVADDAEIRVPDRDIVDASADPPVWTPDSQRLWIDTGREEDRYGFYDVDSGEFTPSQEPAGRDTVVVRSPDGDGEMLISLREASDGNELVSVTPDGDEQVLAESPVQGTGEYITDILSTDVDGSRMCLDTSTDQTTNPAKHPTCRTLLAYDDKAAANVAPVATPLLGWIDGDESADATSAALIAGSGQRVQQFDDRATLVTGVDEVVDEAPLPDELTDGDPELVAYQP</sequence>
<dbReference type="Proteomes" id="UP000000844">
    <property type="component" value="Chromosome"/>
</dbReference>
<proteinExistence type="predicted"/>
<dbReference type="eggNOG" id="COG4637">
    <property type="taxonomic scope" value="Bacteria"/>
</dbReference>
<dbReference type="InterPro" id="IPR011042">
    <property type="entry name" value="6-blade_b-propeller_TolB-like"/>
</dbReference>
<dbReference type="RefSeq" id="WP_013018480.1">
    <property type="nucleotide sequence ID" value="NC_013947.1"/>
</dbReference>
<gene>
    <name evidence="2" type="ordered locus">Snas_3239</name>
</gene>
<keyword evidence="1" id="KW-1133">Transmembrane helix</keyword>
<protein>
    <recommendedName>
        <fullName evidence="4">WD40 repeat protein</fullName>
    </recommendedName>
</protein>
<reference evidence="2 3" key="1">
    <citation type="journal article" date="2009" name="Stand. Genomic Sci.">
        <title>Complete genome sequence of Stackebrandtia nassauensis type strain (LLR-40K-21).</title>
        <authorList>
            <person name="Munk C."/>
            <person name="Lapidus A."/>
            <person name="Copeland A."/>
            <person name="Jando M."/>
            <person name="Mayilraj S."/>
            <person name="Glavina Del Rio T."/>
            <person name="Nolan M."/>
            <person name="Chen F."/>
            <person name="Lucas S."/>
            <person name="Tice H."/>
            <person name="Cheng J.F."/>
            <person name="Han C."/>
            <person name="Detter J.C."/>
            <person name="Bruce D."/>
            <person name="Goodwin L."/>
            <person name="Chain P."/>
            <person name="Pitluck S."/>
            <person name="Goker M."/>
            <person name="Ovchinikova G."/>
            <person name="Pati A."/>
            <person name="Ivanova N."/>
            <person name="Mavromatis K."/>
            <person name="Chen A."/>
            <person name="Palaniappan K."/>
            <person name="Land M."/>
            <person name="Hauser L."/>
            <person name="Chang Y.J."/>
            <person name="Jeffries C.D."/>
            <person name="Bristow J."/>
            <person name="Eisen J.A."/>
            <person name="Markowitz V."/>
            <person name="Hugenholtz P."/>
            <person name="Kyrpides N.C."/>
            <person name="Klenk H.P."/>
        </authorList>
    </citation>
    <scope>NUCLEOTIDE SEQUENCE [LARGE SCALE GENOMIC DNA]</scope>
    <source>
        <strain evidence="3">DSM 44728 / CIP 108903 / NRRL B-16338 / NBRC 102104 / LLR-40K-21</strain>
    </source>
</reference>
<feature type="transmembrane region" description="Helical" evidence="1">
    <location>
        <begin position="37"/>
        <end position="55"/>
    </location>
</feature>